<dbReference type="Pfam" id="PF00656">
    <property type="entry name" value="Peptidase_C14"/>
    <property type="match status" value="1"/>
</dbReference>
<sequence length="678" mass="72592">MKLELTVRQAKGLKHTGKHCVEFHLDGAGRVRTAWIEDQYNADGYRLEPKSFRATGTHSIGLRKAREAYEGAYLHITVVHQRFIRDDKCVGEAHIHWAELSKGISSWVALEHKDKSGGQLLLDVALTGAPASAPPAPAARVAAAAAPQLLQGDREDGTMNLAALGLSEQEVEAQRAILASLETARESPRERARQPTMQPAAGPPSAATLRPAPAATLPAKTASWAAERPTAAAVVAPSWPEDGGPKGAPASSPLWPDWPVAGPAAAALSWPVAAAPPQALAGAPRPASPRGLPACPAAARPAEQPASTQLALALPPPAKENGSAWLPWLDFRAAHGDRPAPSPQASAVPVASVAAPPVAWRTGRAPPEVRRHRALLIGVDYASTSAALSASASDAAAVRDLLLRLGFPQEWILCLSDSQSDPALLPTRSNILCAMRWLVHEALPGDAFFFYFAGHSSQREDENAPVKGSLDDAIVPMDLPTSGVVTSNQAFELMVQNLPDGVRLTALVDTFHPCILLDLPFVYDGEDSWNEDANPFHVVGDVVCWGAEPGLRMSPGEKAALQHAPRGPLTTAFLQSLLELGARRRQEYGSPKETVFDREGCVTVDPAAFGPRPVTHAELFLEIEEHLRRSGHRRRPRLCASQAFDPCARPFRLSGAELNGNEWCGLRAPRAHREPRPR</sequence>
<evidence type="ECO:0000256" key="2">
    <source>
        <dbReference type="SAM" id="MobiDB-lite"/>
    </source>
</evidence>
<organism evidence="4 5">
    <name type="scientific">Prorocentrum cordatum</name>
    <dbReference type="NCBI Taxonomy" id="2364126"/>
    <lineage>
        <taxon>Eukaryota</taxon>
        <taxon>Sar</taxon>
        <taxon>Alveolata</taxon>
        <taxon>Dinophyceae</taxon>
        <taxon>Prorocentrales</taxon>
        <taxon>Prorocentraceae</taxon>
        <taxon>Prorocentrum</taxon>
    </lineage>
</organism>
<dbReference type="Proteomes" id="UP001189429">
    <property type="component" value="Unassembled WGS sequence"/>
</dbReference>
<dbReference type="EMBL" id="CAUYUJ010001225">
    <property type="protein sequence ID" value="CAK0794879.1"/>
    <property type="molecule type" value="Genomic_DNA"/>
</dbReference>
<dbReference type="InterPro" id="IPR035892">
    <property type="entry name" value="C2_domain_sf"/>
</dbReference>
<dbReference type="InterPro" id="IPR050452">
    <property type="entry name" value="Metacaspase"/>
</dbReference>
<dbReference type="InterPro" id="IPR011600">
    <property type="entry name" value="Pept_C14_caspase"/>
</dbReference>
<dbReference type="PANTHER" id="PTHR48104">
    <property type="entry name" value="METACASPASE-4"/>
    <property type="match status" value="1"/>
</dbReference>
<gene>
    <name evidence="4" type="ORF">PCOR1329_LOCUS4733</name>
</gene>
<evidence type="ECO:0000259" key="3">
    <source>
        <dbReference type="Pfam" id="PF00656"/>
    </source>
</evidence>
<feature type="region of interest" description="Disordered" evidence="2">
    <location>
        <begin position="279"/>
        <end position="307"/>
    </location>
</feature>
<dbReference type="Gene3D" id="3.40.50.12660">
    <property type="match status" value="1"/>
</dbReference>
<comment type="similarity">
    <text evidence="1">Belongs to the peptidase C14B family.</text>
</comment>
<comment type="caution">
    <text evidence="4">The sequence shown here is derived from an EMBL/GenBank/DDBJ whole genome shotgun (WGS) entry which is preliminary data.</text>
</comment>
<evidence type="ECO:0000256" key="1">
    <source>
        <dbReference type="ARBA" id="ARBA00009005"/>
    </source>
</evidence>
<name>A0ABN9PT01_9DINO</name>
<reference evidence="4" key="1">
    <citation type="submission" date="2023-10" db="EMBL/GenBank/DDBJ databases">
        <authorList>
            <person name="Chen Y."/>
            <person name="Shah S."/>
            <person name="Dougan E. K."/>
            <person name="Thang M."/>
            <person name="Chan C."/>
        </authorList>
    </citation>
    <scope>NUCLEOTIDE SEQUENCE [LARGE SCALE GENOMIC DNA]</scope>
</reference>
<evidence type="ECO:0000313" key="4">
    <source>
        <dbReference type="EMBL" id="CAK0794879.1"/>
    </source>
</evidence>
<dbReference type="PANTHER" id="PTHR48104:SF30">
    <property type="entry name" value="METACASPASE-1"/>
    <property type="match status" value="1"/>
</dbReference>
<feature type="region of interest" description="Disordered" evidence="2">
    <location>
        <begin position="183"/>
        <end position="210"/>
    </location>
</feature>
<protein>
    <recommendedName>
        <fullName evidence="3">Peptidase C14 caspase domain-containing protein</fullName>
    </recommendedName>
</protein>
<keyword evidence="5" id="KW-1185">Reference proteome</keyword>
<accession>A0ABN9PT01</accession>
<dbReference type="SUPFAM" id="SSF49562">
    <property type="entry name" value="C2 domain (Calcium/lipid-binding domain, CaLB)"/>
    <property type="match status" value="1"/>
</dbReference>
<feature type="compositionally biased region" description="Basic and acidic residues" evidence="2">
    <location>
        <begin position="183"/>
        <end position="193"/>
    </location>
</feature>
<proteinExistence type="inferred from homology"/>
<evidence type="ECO:0000313" key="5">
    <source>
        <dbReference type="Proteomes" id="UP001189429"/>
    </source>
</evidence>
<feature type="domain" description="Peptidase C14 caspase" evidence="3">
    <location>
        <begin position="371"/>
        <end position="510"/>
    </location>
</feature>